<protein>
    <submittedName>
        <fullName evidence="2">PucR C-terminal helix-turn-helix domain-containing protein</fullName>
    </submittedName>
</protein>
<dbReference type="InterPro" id="IPR025736">
    <property type="entry name" value="PucR_C-HTH_dom"/>
</dbReference>
<dbReference type="STRING" id="1122934.SAMN02745691_00624"/>
<dbReference type="EMBL" id="FQYT01000005">
    <property type="protein sequence ID" value="SHI66042.1"/>
    <property type="molecule type" value="Genomic_DNA"/>
</dbReference>
<evidence type="ECO:0000313" key="2">
    <source>
        <dbReference type="EMBL" id="SHI66042.1"/>
    </source>
</evidence>
<keyword evidence="3" id="KW-1185">Reference proteome</keyword>
<dbReference type="AlphaFoldDB" id="A0A1M6CYE4"/>
<proteinExistence type="predicted"/>
<organism evidence="2 3">
    <name type="scientific">Parasporobacterium paucivorans DSM 15970</name>
    <dbReference type="NCBI Taxonomy" id="1122934"/>
    <lineage>
        <taxon>Bacteria</taxon>
        <taxon>Bacillati</taxon>
        <taxon>Bacillota</taxon>
        <taxon>Clostridia</taxon>
        <taxon>Lachnospirales</taxon>
        <taxon>Lachnospiraceae</taxon>
        <taxon>Parasporobacterium</taxon>
    </lineage>
</organism>
<reference evidence="2 3" key="1">
    <citation type="submission" date="2016-11" db="EMBL/GenBank/DDBJ databases">
        <authorList>
            <person name="Jaros S."/>
            <person name="Januszkiewicz K."/>
            <person name="Wedrychowicz H."/>
        </authorList>
    </citation>
    <scope>NUCLEOTIDE SEQUENCE [LARGE SCALE GENOMIC DNA]</scope>
    <source>
        <strain evidence="2 3">DSM 15970</strain>
    </source>
</reference>
<feature type="domain" description="PucR C-terminal helix-turn-helix" evidence="1">
    <location>
        <begin position="347"/>
        <end position="402"/>
    </location>
</feature>
<dbReference type="Proteomes" id="UP000184342">
    <property type="component" value="Unassembled WGS sequence"/>
</dbReference>
<dbReference type="Gene3D" id="1.10.10.2840">
    <property type="entry name" value="PucR C-terminal helix-turn-helix domain"/>
    <property type="match status" value="1"/>
</dbReference>
<gene>
    <name evidence="2" type="ORF">SAMN02745691_00624</name>
</gene>
<name>A0A1M6CYE4_9FIRM</name>
<dbReference type="PANTHER" id="PTHR33744">
    <property type="entry name" value="CARBOHYDRATE DIACID REGULATOR"/>
    <property type="match status" value="1"/>
</dbReference>
<evidence type="ECO:0000313" key="3">
    <source>
        <dbReference type="Proteomes" id="UP000184342"/>
    </source>
</evidence>
<accession>A0A1M6CYE4</accession>
<sequence length="408" mass="47515">MDKQKHDLLEIYEEFHANMDKPGFRPLIRCASKIFDAPVLFTDNQYRLISLFPAKKIGDFVYDTLLKTGCLPDETIKAFHEEYLKKPGTRYQPFFEKDGLVKNFPRIFAEVYNDATVIGHIAVFLEEKDFKPWHLEAASILTSTLRIKINLTSQVPLVHSYSLQSLLNRNTTKQEKARAIVQLSKINKEPALLLVAPLDQIKSQHAFASVAINYCLHNFPSSLPIIYNDDLVILLTNENEQTLLTAVAEKISEYLMQYKILCGAVNPVTDIYSLPDYYLQARLTAIFRYRDEVTNNNLHTPLYYYHEIAPSPLFLYLSQHEEYACFIHPALEKIKKYDSENNTEFYMTLECFCKNLFQKNESSEHLHIHRNTLNYRLNRIEVLFGLDLNDYKTLLSLLISLEMITYQK</sequence>
<evidence type="ECO:0000259" key="1">
    <source>
        <dbReference type="Pfam" id="PF13556"/>
    </source>
</evidence>
<dbReference type="OrthoDB" id="212459at2"/>
<dbReference type="Pfam" id="PF13556">
    <property type="entry name" value="HTH_30"/>
    <property type="match status" value="1"/>
</dbReference>
<dbReference type="InterPro" id="IPR051448">
    <property type="entry name" value="CdaR-like_regulators"/>
</dbReference>
<dbReference type="RefSeq" id="WP_073992896.1">
    <property type="nucleotide sequence ID" value="NZ_FQYT01000005.1"/>
</dbReference>
<dbReference type="InterPro" id="IPR042070">
    <property type="entry name" value="PucR_C-HTH_sf"/>
</dbReference>